<dbReference type="Gene3D" id="3.20.20.80">
    <property type="entry name" value="Glycosidases"/>
    <property type="match status" value="1"/>
</dbReference>
<dbReference type="SUPFAM" id="SSF51445">
    <property type="entry name" value="(Trans)glycosidases"/>
    <property type="match status" value="1"/>
</dbReference>
<dbReference type="InterPro" id="IPR016286">
    <property type="entry name" value="FUC_metazoa-typ"/>
</dbReference>
<dbReference type="Gene3D" id="2.60.40.1180">
    <property type="entry name" value="Golgi alpha-mannosidase II"/>
    <property type="match status" value="1"/>
</dbReference>
<feature type="domain" description="DUF5077" evidence="9">
    <location>
        <begin position="489"/>
        <end position="575"/>
    </location>
</feature>
<evidence type="ECO:0000256" key="3">
    <source>
        <dbReference type="ARBA" id="ARBA00012662"/>
    </source>
</evidence>
<dbReference type="EC" id="3.2.1.51" evidence="3"/>
<accession>A0ABV5H010</accession>
<evidence type="ECO:0000256" key="1">
    <source>
        <dbReference type="ARBA" id="ARBA00004071"/>
    </source>
</evidence>
<feature type="signal peptide" evidence="7">
    <location>
        <begin position="1"/>
        <end position="18"/>
    </location>
</feature>
<name>A0ABV5H010_9FLAO</name>
<dbReference type="SMART" id="SM00812">
    <property type="entry name" value="Alpha_L_fucos"/>
    <property type="match status" value="1"/>
</dbReference>
<dbReference type="Pfam" id="PF01120">
    <property type="entry name" value="Alpha_L_fucos"/>
    <property type="match status" value="1"/>
</dbReference>
<protein>
    <recommendedName>
        <fullName evidence="3">alpha-L-fucosidase</fullName>
        <ecNumber evidence="3">3.2.1.51</ecNumber>
    </recommendedName>
</protein>
<dbReference type="PANTHER" id="PTHR10030:SF37">
    <property type="entry name" value="ALPHA-L-FUCOSIDASE-RELATED"/>
    <property type="match status" value="1"/>
</dbReference>
<dbReference type="Pfam" id="PF16871">
    <property type="entry name" value="DUF5077"/>
    <property type="match status" value="1"/>
</dbReference>
<keyword evidence="4 7" id="KW-0732">Signal</keyword>
<dbReference type="InterPro" id="IPR000933">
    <property type="entry name" value="Glyco_hydro_29"/>
</dbReference>
<evidence type="ECO:0000256" key="5">
    <source>
        <dbReference type="ARBA" id="ARBA00022801"/>
    </source>
</evidence>
<dbReference type="InterPro" id="IPR017853">
    <property type="entry name" value="GH"/>
</dbReference>
<dbReference type="RefSeq" id="WP_290272729.1">
    <property type="nucleotide sequence ID" value="NZ_JAUFQP010000013.1"/>
</dbReference>
<keyword evidence="6" id="KW-0326">Glycosidase</keyword>
<dbReference type="InterPro" id="IPR013780">
    <property type="entry name" value="Glyco_hydro_b"/>
</dbReference>
<evidence type="ECO:0000256" key="7">
    <source>
        <dbReference type="SAM" id="SignalP"/>
    </source>
</evidence>
<feature type="chain" id="PRO_5045061043" description="alpha-L-fucosidase" evidence="7">
    <location>
        <begin position="19"/>
        <end position="590"/>
    </location>
</feature>
<dbReference type="PRINTS" id="PR00741">
    <property type="entry name" value="GLHYDRLASE29"/>
</dbReference>
<comment type="function">
    <text evidence="1">Alpha-L-fucosidase is responsible for hydrolyzing the alpha-1,6-linked fucose joined to the reducing-end N-acetylglucosamine of the carbohydrate moieties of glycoproteins.</text>
</comment>
<dbReference type="EMBL" id="JBHMFA010000005">
    <property type="protein sequence ID" value="MFB9105076.1"/>
    <property type="molecule type" value="Genomic_DNA"/>
</dbReference>
<evidence type="ECO:0000256" key="2">
    <source>
        <dbReference type="ARBA" id="ARBA00007951"/>
    </source>
</evidence>
<feature type="domain" description="Glycoside hydrolase family 29 N-terminal" evidence="8">
    <location>
        <begin position="34"/>
        <end position="350"/>
    </location>
</feature>
<evidence type="ECO:0000259" key="9">
    <source>
        <dbReference type="Pfam" id="PF16871"/>
    </source>
</evidence>
<keyword evidence="5" id="KW-0378">Hydrolase</keyword>
<sequence length="590" mass="66471">MKKSGICAMLFVFLLGTACGSKVEKTVVVEANIDSENITDEARMEWWQDARFGMFIHWGIYTVPAGFYNGEAQTNSAEWIMNKGKIPVAEYEKFADEFNPTKFNADEFVALAKQAGMKYMIITAKHHDGFSMFDSKATDYNIVDATPFKRDILKELSIACQEQGLKFGFYYSQAQDWHHPGGLGNSWDKSFERVSSDAYVYEKALPEVKQLLTEYGPISNFWWDTPREMTKSVVDSLHHITTALQPWIITNDRLGDDYPGDHKTFERNGPRHQPEAKYWELCQPVSGSWGYRSDDDNFKSIPTLIHNLIDQSSKGGNYLLNVSPTREGILRTEAVERMKAIGAWMDTNSEAIYGTQASPTSTEPDWGRITMKTIDDKALLYLHVYNWEDGAALPIRLKNNVESCYLLTDESRTFKTETLDHGIQVKLTGKAPDSVASVIVLKLKEMPNALPVKALGQDENGLAVLTAYRAQYENLQGPGALYKEEWDCVSHWDSETARVYWSFEIDKPSTFNVELGYSGSESTEITVALAGTSKNVNVTATGSNPKRFKKADLGQFTVDKPGKYELSLMPVSGKWNAINLKDIKLQPVKK</sequence>
<dbReference type="PANTHER" id="PTHR10030">
    <property type="entry name" value="ALPHA-L-FUCOSIDASE"/>
    <property type="match status" value="1"/>
</dbReference>
<gene>
    <name evidence="10" type="ORF">ACFFU1_09210</name>
</gene>
<keyword evidence="11" id="KW-1185">Reference proteome</keyword>
<reference evidence="10 11" key="1">
    <citation type="submission" date="2024-09" db="EMBL/GenBank/DDBJ databases">
        <authorList>
            <person name="Sun Q."/>
            <person name="Mori K."/>
        </authorList>
    </citation>
    <scope>NUCLEOTIDE SEQUENCE [LARGE SCALE GENOMIC DNA]</scope>
    <source>
        <strain evidence="10 11">CECT 8300</strain>
    </source>
</reference>
<comment type="caution">
    <text evidence="10">The sequence shown here is derived from an EMBL/GenBank/DDBJ whole genome shotgun (WGS) entry which is preliminary data.</text>
</comment>
<dbReference type="Proteomes" id="UP001589590">
    <property type="component" value="Unassembled WGS sequence"/>
</dbReference>
<dbReference type="InterPro" id="IPR031712">
    <property type="entry name" value="DUF5077"/>
</dbReference>
<organism evidence="10 11">
    <name type="scientific">Algibacter miyuki</name>
    <dbReference type="NCBI Taxonomy" id="1306933"/>
    <lineage>
        <taxon>Bacteria</taxon>
        <taxon>Pseudomonadati</taxon>
        <taxon>Bacteroidota</taxon>
        <taxon>Flavobacteriia</taxon>
        <taxon>Flavobacteriales</taxon>
        <taxon>Flavobacteriaceae</taxon>
        <taxon>Algibacter</taxon>
    </lineage>
</organism>
<evidence type="ECO:0000313" key="11">
    <source>
        <dbReference type="Proteomes" id="UP001589590"/>
    </source>
</evidence>
<evidence type="ECO:0000256" key="4">
    <source>
        <dbReference type="ARBA" id="ARBA00022729"/>
    </source>
</evidence>
<comment type="similarity">
    <text evidence="2">Belongs to the glycosyl hydrolase 29 family.</text>
</comment>
<dbReference type="InterPro" id="IPR057739">
    <property type="entry name" value="Glyco_hydro_29_N"/>
</dbReference>
<evidence type="ECO:0000259" key="8">
    <source>
        <dbReference type="Pfam" id="PF01120"/>
    </source>
</evidence>
<proteinExistence type="inferred from homology"/>
<evidence type="ECO:0000256" key="6">
    <source>
        <dbReference type="ARBA" id="ARBA00023295"/>
    </source>
</evidence>
<dbReference type="PROSITE" id="PS51257">
    <property type="entry name" value="PROKAR_LIPOPROTEIN"/>
    <property type="match status" value="1"/>
</dbReference>
<evidence type="ECO:0000313" key="10">
    <source>
        <dbReference type="EMBL" id="MFB9105076.1"/>
    </source>
</evidence>